<reference evidence="3" key="1">
    <citation type="submission" date="2020-05" db="EMBL/GenBank/DDBJ databases">
        <title>Phylogenomic resolution of chytrid fungi.</title>
        <authorList>
            <person name="Stajich J.E."/>
            <person name="Amses K."/>
            <person name="Simmons R."/>
            <person name="Seto K."/>
            <person name="Myers J."/>
            <person name="Bonds A."/>
            <person name="Quandt C.A."/>
            <person name="Barry K."/>
            <person name="Liu P."/>
            <person name="Grigoriev I."/>
            <person name="Longcore J.E."/>
            <person name="James T.Y."/>
        </authorList>
    </citation>
    <scope>NUCLEOTIDE SEQUENCE</scope>
    <source>
        <strain evidence="3">PLAUS21</strain>
    </source>
</reference>
<accession>A0AAD5UGG0</accession>
<protein>
    <submittedName>
        <fullName evidence="3">Uncharacterized protein</fullName>
    </submittedName>
</protein>
<feature type="chain" id="PRO_5042295578" evidence="2">
    <location>
        <begin position="21"/>
        <end position="304"/>
    </location>
</feature>
<proteinExistence type="predicted"/>
<sequence>MKNILLLALLQVCSFADIGAVNKVVGSASSNSFQLNLVANNSAFLFQQYSNFSGGSTSKFTGYVTTISDVKPNITVSAQGVTIKEVHGKPGNGLSLSFAFVSGSDVGKGNYIADAVLFTVPINLFPVGKGNLEGNVTASTPTVSPPRGQDPLIPKSKSPSKTTSQSSIPQPTGYKDLFNATKFSIDFKKLTIPADLFHVTPKSVTPLKLNLTANLSFNVTVFSKHLLINDTTTILNTTILTDVFYRKLTELANCTWSYSFSYLSPLTKKMETKRLQSYSTKDGSFSLCSLALKSIYSEKFTLKY</sequence>
<dbReference type="AlphaFoldDB" id="A0AAD5UGG0"/>
<name>A0AAD5UGG0_9FUNG</name>
<feature type="signal peptide" evidence="2">
    <location>
        <begin position="1"/>
        <end position="20"/>
    </location>
</feature>
<keyword evidence="4" id="KW-1185">Reference proteome</keyword>
<comment type="caution">
    <text evidence="3">The sequence shown here is derived from an EMBL/GenBank/DDBJ whole genome shotgun (WGS) entry which is preliminary data.</text>
</comment>
<evidence type="ECO:0000313" key="3">
    <source>
        <dbReference type="EMBL" id="KAJ3257558.1"/>
    </source>
</evidence>
<keyword evidence="2" id="KW-0732">Signal</keyword>
<evidence type="ECO:0000256" key="2">
    <source>
        <dbReference type="SAM" id="SignalP"/>
    </source>
</evidence>
<evidence type="ECO:0000313" key="4">
    <source>
        <dbReference type="Proteomes" id="UP001210925"/>
    </source>
</evidence>
<evidence type="ECO:0000256" key="1">
    <source>
        <dbReference type="SAM" id="MobiDB-lite"/>
    </source>
</evidence>
<gene>
    <name evidence="3" type="ORF">HK103_004467</name>
</gene>
<feature type="compositionally biased region" description="Low complexity" evidence="1">
    <location>
        <begin position="153"/>
        <end position="172"/>
    </location>
</feature>
<organism evidence="3 4">
    <name type="scientific">Boothiomyces macroporosus</name>
    <dbReference type="NCBI Taxonomy" id="261099"/>
    <lineage>
        <taxon>Eukaryota</taxon>
        <taxon>Fungi</taxon>
        <taxon>Fungi incertae sedis</taxon>
        <taxon>Chytridiomycota</taxon>
        <taxon>Chytridiomycota incertae sedis</taxon>
        <taxon>Chytridiomycetes</taxon>
        <taxon>Rhizophydiales</taxon>
        <taxon>Terramycetaceae</taxon>
        <taxon>Boothiomyces</taxon>
    </lineage>
</organism>
<feature type="region of interest" description="Disordered" evidence="1">
    <location>
        <begin position="136"/>
        <end position="173"/>
    </location>
</feature>
<dbReference type="Proteomes" id="UP001210925">
    <property type="component" value="Unassembled WGS sequence"/>
</dbReference>
<dbReference type="EMBL" id="JADGKB010000037">
    <property type="protein sequence ID" value="KAJ3257558.1"/>
    <property type="molecule type" value="Genomic_DNA"/>
</dbReference>